<dbReference type="OrthoDB" id="1274115at2759"/>
<gene>
    <name evidence="1" type="ORF">AK812_SmicGene7100</name>
</gene>
<evidence type="ECO:0000313" key="2">
    <source>
        <dbReference type="Proteomes" id="UP000186817"/>
    </source>
</evidence>
<name>A0A1Q9EPD3_SYMMI</name>
<proteinExistence type="predicted"/>
<accession>A0A1Q9EPD3</accession>
<evidence type="ECO:0000313" key="1">
    <source>
        <dbReference type="EMBL" id="OLQ09296.1"/>
    </source>
</evidence>
<keyword evidence="2" id="KW-1185">Reference proteome</keyword>
<reference evidence="1 2" key="1">
    <citation type="submission" date="2016-02" db="EMBL/GenBank/DDBJ databases">
        <title>Genome analysis of coral dinoflagellate symbionts highlights evolutionary adaptations to a symbiotic lifestyle.</title>
        <authorList>
            <person name="Aranda M."/>
            <person name="Li Y."/>
            <person name="Liew Y.J."/>
            <person name="Baumgarten S."/>
            <person name="Simakov O."/>
            <person name="Wilson M."/>
            <person name="Piel J."/>
            <person name="Ashoor H."/>
            <person name="Bougouffa S."/>
            <person name="Bajic V.B."/>
            <person name="Ryu T."/>
            <person name="Ravasi T."/>
            <person name="Bayer T."/>
            <person name="Micklem G."/>
            <person name="Kim H."/>
            <person name="Bhak J."/>
            <person name="Lajeunesse T.C."/>
            <person name="Voolstra C.R."/>
        </authorList>
    </citation>
    <scope>NUCLEOTIDE SEQUENCE [LARGE SCALE GENOMIC DNA]</scope>
    <source>
        <strain evidence="1 2">CCMP2467</strain>
    </source>
</reference>
<organism evidence="1 2">
    <name type="scientific">Symbiodinium microadriaticum</name>
    <name type="common">Dinoflagellate</name>
    <name type="synonym">Zooxanthella microadriatica</name>
    <dbReference type="NCBI Taxonomy" id="2951"/>
    <lineage>
        <taxon>Eukaryota</taxon>
        <taxon>Sar</taxon>
        <taxon>Alveolata</taxon>
        <taxon>Dinophyceae</taxon>
        <taxon>Suessiales</taxon>
        <taxon>Symbiodiniaceae</taxon>
        <taxon>Symbiodinium</taxon>
    </lineage>
</organism>
<dbReference type="EMBL" id="LSRX01000099">
    <property type="protein sequence ID" value="OLQ09296.1"/>
    <property type="molecule type" value="Genomic_DNA"/>
</dbReference>
<comment type="caution">
    <text evidence="1">The sequence shown here is derived from an EMBL/GenBank/DDBJ whole genome shotgun (WGS) entry which is preliminary data.</text>
</comment>
<sequence>MEGELAGKSPNFRETIVRHTMCTRCALHYSTGGRGRKLGYIDWEDWNWITRNYERELVMWAAEYAERFGQQGITAVSVHPGDSVTRGQGVLFYPFLQLQFGTECRIITGDTLPRILRERALVQRQLSL</sequence>
<dbReference type="Proteomes" id="UP000186817">
    <property type="component" value="Unassembled WGS sequence"/>
</dbReference>
<protein>
    <submittedName>
        <fullName evidence="1">Uncharacterized protein</fullName>
    </submittedName>
</protein>
<dbReference type="AlphaFoldDB" id="A0A1Q9EPD3"/>